<gene>
    <name evidence="1" type="ORF">JNB71_14855</name>
</gene>
<comment type="caution">
    <text evidence="1">The sequence shown here is derived from an EMBL/GenBank/DDBJ whole genome shotgun (WGS) entry which is preliminary data.</text>
</comment>
<proteinExistence type="predicted"/>
<organism evidence="1 2">
    <name type="scientific">Rhizobium herbae</name>
    <dbReference type="NCBI Taxonomy" id="508661"/>
    <lineage>
        <taxon>Bacteria</taxon>
        <taxon>Pseudomonadati</taxon>
        <taxon>Pseudomonadota</taxon>
        <taxon>Alphaproteobacteria</taxon>
        <taxon>Hyphomicrobiales</taxon>
        <taxon>Rhizobiaceae</taxon>
        <taxon>Rhizobium/Agrobacterium group</taxon>
        <taxon>Rhizobium</taxon>
    </lineage>
</organism>
<dbReference type="RefSeq" id="WP_220372579.1">
    <property type="nucleotide sequence ID" value="NZ_JAEUAO010000003.1"/>
</dbReference>
<protein>
    <submittedName>
        <fullName evidence="1">Uncharacterized protein</fullName>
    </submittedName>
</protein>
<dbReference type="Proteomes" id="UP000757604">
    <property type="component" value="Unassembled WGS sequence"/>
</dbReference>
<reference evidence="1 2" key="1">
    <citation type="journal article" date="2021" name="MBio">
        <title>Poor Competitiveness of Bradyrhizobium in Pigeon Pea Root Colonization in Indian Soils.</title>
        <authorList>
            <person name="Chalasani D."/>
            <person name="Basu A."/>
            <person name="Pullabhotla S.V.S.R.N."/>
            <person name="Jorrin B."/>
            <person name="Neal A.L."/>
            <person name="Poole P.S."/>
            <person name="Podile A.R."/>
            <person name="Tkacz A."/>
        </authorList>
    </citation>
    <scope>NUCLEOTIDE SEQUENCE [LARGE SCALE GENOMIC DNA]</scope>
    <source>
        <strain evidence="1 2">HU44</strain>
    </source>
</reference>
<evidence type="ECO:0000313" key="2">
    <source>
        <dbReference type="Proteomes" id="UP000757604"/>
    </source>
</evidence>
<name>A0ABS7HEA9_9HYPH</name>
<keyword evidence="2" id="KW-1185">Reference proteome</keyword>
<evidence type="ECO:0000313" key="1">
    <source>
        <dbReference type="EMBL" id="MBW9064603.1"/>
    </source>
</evidence>
<dbReference type="EMBL" id="JAEUAO010000003">
    <property type="protein sequence ID" value="MBW9064603.1"/>
    <property type="molecule type" value="Genomic_DNA"/>
</dbReference>
<sequence>MNHAFTGKPLRLDVPFEDAASVASEAVLARDPAVVDSDFVHDGDGDHAPEARLEVRTPTTVLSKFLRP</sequence>
<accession>A0ABS7HEA9</accession>